<keyword evidence="1 2" id="KW-0732">Signal</keyword>
<dbReference type="PANTHER" id="PTHR35936:SF17">
    <property type="entry name" value="ARGININE-BINDING EXTRACELLULAR PROTEIN ARTP"/>
    <property type="match status" value="1"/>
</dbReference>
<dbReference type="SUPFAM" id="SSF53850">
    <property type="entry name" value="Periplasmic binding protein-like II"/>
    <property type="match status" value="1"/>
</dbReference>
<proteinExistence type="predicted"/>
<organism evidence="4 5">
    <name type="scientific">Alpinimonas psychrophila</name>
    <dbReference type="NCBI Taxonomy" id="748908"/>
    <lineage>
        <taxon>Bacteria</taxon>
        <taxon>Bacillati</taxon>
        <taxon>Actinomycetota</taxon>
        <taxon>Actinomycetes</taxon>
        <taxon>Micrococcales</taxon>
        <taxon>Microbacteriaceae</taxon>
        <taxon>Alpinimonas</taxon>
    </lineage>
</organism>
<evidence type="ECO:0000256" key="2">
    <source>
        <dbReference type="SAM" id="SignalP"/>
    </source>
</evidence>
<dbReference type="CDD" id="cd13530">
    <property type="entry name" value="PBP2_peptides_like"/>
    <property type="match status" value="1"/>
</dbReference>
<dbReference type="AlphaFoldDB" id="A0A7W3PP69"/>
<feature type="signal peptide" evidence="2">
    <location>
        <begin position="1"/>
        <end position="25"/>
    </location>
</feature>
<dbReference type="PROSITE" id="PS51257">
    <property type="entry name" value="PROKAR_LIPOPROTEIN"/>
    <property type="match status" value="1"/>
</dbReference>
<dbReference type="Proteomes" id="UP000524237">
    <property type="component" value="Unassembled WGS sequence"/>
</dbReference>
<gene>
    <name evidence="4" type="ORF">FB555_001725</name>
</gene>
<evidence type="ECO:0000313" key="4">
    <source>
        <dbReference type="EMBL" id="MBA8829609.1"/>
    </source>
</evidence>
<accession>A0A7W3PP69</accession>
<dbReference type="Pfam" id="PF00497">
    <property type="entry name" value="SBP_bac_3"/>
    <property type="match status" value="1"/>
</dbReference>
<keyword evidence="5" id="KW-1185">Reference proteome</keyword>
<evidence type="ECO:0000256" key="1">
    <source>
        <dbReference type="ARBA" id="ARBA00022729"/>
    </source>
</evidence>
<sequence length="263" mass="28176">MKINTTMWKTLPVIIASALALSACAAPAPETAADAKRLITIATSNDAPFSFTDADGNLTGIDGEMWLEIAKCNNWDTKVFITDFSTLIPSLTAKKADIIVDAMYITDKRKEVINFTEPWYIQGEGVLVPAASTVKTRDDVKGLVLGAQTGTVFADFIATLGGSETKFFDSQAAIIAAVENGQVDAAFTDAAVLAYSLVQKPNDKVKLVSPYTPFFPGLIGAGVRMEDTDILDGVNTCLAELKTSGKYLEILKKYGLSEDNVSK</sequence>
<name>A0A7W3PP69_9MICO</name>
<dbReference type="EMBL" id="JACGWU010000006">
    <property type="protein sequence ID" value="MBA8829609.1"/>
    <property type="molecule type" value="Genomic_DNA"/>
</dbReference>
<comment type="caution">
    <text evidence="4">The sequence shown here is derived from an EMBL/GenBank/DDBJ whole genome shotgun (WGS) entry which is preliminary data.</text>
</comment>
<evidence type="ECO:0000313" key="5">
    <source>
        <dbReference type="Proteomes" id="UP000524237"/>
    </source>
</evidence>
<dbReference type="PANTHER" id="PTHR35936">
    <property type="entry name" value="MEMBRANE-BOUND LYTIC MUREIN TRANSGLYCOSYLASE F"/>
    <property type="match status" value="1"/>
</dbReference>
<feature type="chain" id="PRO_5031038380" evidence="2">
    <location>
        <begin position="26"/>
        <end position="263"/>
    </location>
</feature>
<feature type="domain" description="Solute-binding protein family 3/N-terminal" evidence="3">
    <location>
        <begin position="38"/>
        <end position="258"/>
    </location>
</feature>
<evidence type="ECO:0000259" key="3">
    <source>
        <dbReference type="SMART" id="SM00062"/>
    </source>
</evidence>
<dbReference type="Gene3D" id="3.40.190.10">
    <property type="entry name" value="Periplasmic binding protein-like II"/>
    <property type="match status" value="2"/>
</dbReference>
<protein>
    <submittedName>
        <fullName evidence="4">Polar amino acid transport system substrate-binding protein</fullName>
    </submittedName>
</protein>
<dbReference type="SMART" id="SM00062">
    <property type="entry name" value="PBPb"/>
    <property type="match status" value="1"/>
</dbReference>
<reference evidence="4 5" key="1">
    <citation type="submission" date="2020-07" db="EMBL/GenBank/DDBJ databases">
        <title>Sequencing the genomes of 1000 actinobacteria strains.</title>
        <authorList>
            <person name="Klenk H.-P."/>
        </authorList>
    </citation>
    <scope>NUCLEOTIDE SEQUENCE [LARGE SCALE GENOMIC DNA]</scope>
    <source>
        <strain evidence="4 5">DSM 23737</strain>
    </source>
</reference>
<dbReference type="RefSeq" id="WP_182485040.1">
    <property type="nucleotide sequence ID" value="NZ_JACGWU010000006.1"/>
</dbReference>
<dbReference type="InterPro" id="IPR001638">
    <property type="entry name" value="Solute-binding_3/MltF_N"/>
</dbReference>